<evidence type="ECO:0000313" key="3">
    <source>
        <dbReference type="Proteomes" id="UP000823775"/>
    </source>
</evidence>
<keyword evidence="3" id="KW-1185">Reference proteome</keyword>
<gene>
    <name evidence="2" type="ORF">HAX54_024684</name>
</gene>
<organism evidence="2 3">
    <name type="scientific">Datura stramonium</name>
    <name type="common">Jimsonweed</name>
    <name type="synonym">Common thornapple</name>
    <dbReference type="NCBI Taxonomy" id="4076"/>
    <lineage>
        <taxon>Eukaryota</taxon>
        <taxon>Viridiplantae</taxon>
        <taxon>Streptophyta</taxon>
        <taxon>Embryophyta</taxon>
        <taxon>Tracheophyta</taxon>
        <taxon>Spermatophyta</taxon>
        <taxon>Magnoliopsida</taxon>
        <taxon>eudicotyledons</taxon>
        <taxon>Gunneridae</taxon>
        <taxon>Pentapetalae</taxon>
        <taxon>asterids</taxon>
        <taxon>lamiids</taxon>
        <taxon>Solanales</taxon>
        <taxon>Solanaceae</taxon>
        <taxon>Solanoideae</taxon>
        <taxon>Datureae</taxon>
        <taxon>Datura</taxon>
    </lineage>
</organism>
<comment type="caution">
    <text evidence="2">The sequence shown here is derived from an EMBL/GenBank/DDBJ whole genome shotgun (WGS) entry which is preliminary data.</text>
</comment>
<evidence type="ECO:0000313" key="2">
    <source>
        <dbReference type="EMBL" id="MCD7445980.1"/>
    </source>
</evidence>
<proteinExistence type="predicted"/>
<feature type="compositionally biased region" description="Polar residues" evidence="1">
    <location>
        <begin position="100"/>
        <end position="110"/>
    </location>
</feature>
<accession>A0ABS8RH98</accession>
<sequence length="110" mass="12940">MTEYETRFYTFSCHALMILADQIERIRQFVRGLIYPIRMKVYHMEASRASFQKVVDPAKDYELMRREEFGSPRDKRYRTSGTHNGTLSGGRGSSRRDFRPQSSRTIHASI</sequence>
<protein>
    <submittedName>
        <fullName evidence="2">Uncharacterized protein</fullName>
    </submittedName>
</protein>
<feature type="region of interest" description="Disordered" evidence="1">
    <location>
        <begin position="69"/>
        <end position="110"/>
    </location>
</feature>
<evidence type="ECO:0000256" key="1">
    <source>
        <dbReference type="SAM" id="MobiDB-lite"/>
    </source>
</evidence>
<reference evidence="2 3" key="1">
    <citation type="journal article" date="2021" name="BMC Genomics">
        <title>Datura genome reveals duplications of psychoactive alkaloid biosynthetic genes and high mutation rate following tissue culture.</title>
        <authorList>
            <person name="Rajewski A."/>
            <person name="Carter-House D."/>
            <person name="Stajich J."/>
            <person name="Litt A."/>
        </authorList>
    </citation>
    <scope>NUCLEOTIDE SEQUENCE [LARGE SCALE GENOMIC DNA]</scope>
    <source>
        <strain evidence="2">AR-01</strain>
    </source>
</reference>
<dbReference type="Proteomes" id="UP000823775">
    <property type="component" value="Unassembled WGS sequence"/>
</dbReference>
<name>A0ABS8RH98_DATST</name>
<dbReference type="EMBL" id="JACEIK010000003">
    <property type="protein sequence ID" value="MCD7445980.1"/>
    <property type="molecule type" value="Genomic_DNA"/>
</dbReference>